<dbReference type="KEGG" id="salx:SALLE_v1c06560"/>
<dbReference type="AlphaFoldDB" id="A0A345Z3Z7"/>
<dbReference type="InterPro" id="IPR050798">
    <property type="entry name" value="YhaM_exoribonuc/phosphodiest"/>
</dbReference>
<evidence type="ECO:0000256" key="1">
    <source>
        <dbReference type="ARBA" id="ARBA00022801"/>
    </source>
</evidence>
<dbReference type="InterPro" id="IPR012340">
    <property type="entry name" value="NA-bd_OB-fold"/>
</dbReference>
<dbReference type="GO" id="GO:0003676">
    <property type="term" value="F:nucleic acid binding"/>
    <property type="evidence" value="ECO:0007669"/>
    <property type="project" value="InterPro"/>
</dbReference>
<dbReference type="PROSITE" id="PS51831">
    <property type="entry name" value="HD"/>
    <property type="match status" value="1"/>
</dbReference>
<dbReference type="PANTHER" id="PTHR37294">
    <property type="entry name" value="3'-5' EXORIBONUCLEASE YHAM"/>
    <property type="match status" value="1"/>
</dbReference>
<sequence>MKIFDIKSSDKNINIIARIEKIISSTGSNGMNYLIIHLVDKTGRVEARLWNSTNEDKESIALNQIISVEGVANLYRNQIQLKINSYKIIQPSDFDKLGVNLQDFNMSAPINIEENWNTFTKILGEVKNPIYKKITETILSRLKEDFLSYPAAMSIHHNVVGGLFWHSYTLVRNAKAIMGNYGYANIDWDLVICGSILHDIGKVVEIADITGTDYSLEGKLLGHISIGNAFINNVAIELNLLTNEDGQINGEVTKLQHMVLASHGKNEFGSPVEPVLLEAVILSTFDSLDARIYKINDEINKVGHNEWSGRILSEDGKMFLNHYNSKTTKK</sequence>
<dbReference type="Gene3D" id="1.10.3210.10">
    <property type="entry name" value="Hypothetical protein af1432"/>
    <property type="match status" value="1"/>
</dbReference>
<name>A0A345Z3Z7_9MOLU</name>
<dbReference type="PANTHER" id="PTHR37294:SF1">
    <property type="entry name" value="3'-5' EXORIBONUCLEASE YHAM"/>
    <property type="match status" value="1"/>
</dbReference>
<gene>
    <name evidence="3" type="primary">cbf</name>
    <name evidence="3" type="ORF">SALLE_v1c06560</name>
</gene>
<dbReference type="InterPro" id="IPR006674">
    <property type="entry name" value="HD_domain"/>
</dbReference>
<dbReference type="GO" id="GO:0016787">
    <property type="term" value="F:hydrolase activity"/>
    <property type="evidence" value="ECO:0007669"/>
    <property type="project" value="UniProtKB-KW"/>
</dbReference>
<keyword evidence="4" id="KW-1185">Reference proteome</keyword>
<dbReference type="CDD" id="cd00077">
    <property type="entry name" value="HDc"/>
    <property type="match status" value="1"/>
</dbReference>
<dbReference type="SUPFAM" id="SSF50249">
    <property type="entry name" value="Nucleic acid-binding proteins"/>
    <property type="match status" value="1"/>
</dbReference>
<accession>A0A345Z3Z7</accession>
<dbReference type="Pfam" id="PF01966">
    <property type="entry name" value="HD"/>
    <property type="match status" value="1"/>
</dbReference>
<keyword evidence="1" id="KW-0378">Hydrolase</keyword>
<dbReference type="GO" id="GO:0031125">
    <property type="term" value="P:rRNA 3'-end processing"/>
    <property type="evidence" value="ECO:0007669"/>
    <property type="project" value="TreeGrafter"/>
</dbReference>
<dbReference type="RefSeq" id="WP_245886010.1">
    <property type="nucleotide sequence ID" value="NZ_CP031376.1"/>
</dbReference>
<dbReference type="Gene3D" id="2.40.50.140">
    <property type="entry name" value="Nucleic acid-binding proteins"/>
    <property type="match status" value="1"/>
</dbReference>
<evidence type="ECO:0000313" key="3">
    <source>
        <dbReference type="EMBL" id="AXK51326.1"/>
    </source>
</evidence>
<dbReference type="InterPro" id="IPR003607">
    <property type="entry name" value="HD/PDEase_dom"/>
</dbReference>
<evidence type="ECO:0000259" key="2">
    <source>
        <dbReference type="PROSITE" id="PS51831"/>
    </source>
</evidence>
<dbReference type="InterPro" id="IPR004365">
    <property type="entry name" value="NA-bd_OB_tRNA"/>
</dbReference>
<dbReference type="SUPFAM" id="SSF109604">
    <property type="entry name" value="HD-domain/PDEase-like"/>
    <property type="match status" value="1"/>
</dbReference>
<feature type="domain" description="HD" evidence="2">
    <location>
        <begin position="163"/>
        <end position="291"/>
    </location>
</feature>
<evidence type="ECO:0000313" key="4">
    <source>
        <dbReference type="Proteomes" id="UP000254792"/>
    </source>
</evidence>
<dbReference type="Pfam" id="PF01336">
    <property type="entry name" value="tRNA_anti-codon"/>
    <property type="match status" value="1"/>
</dbReference>
<dbReference type="Proteomes" id="UP000254792">
    <property type="component" value="Chromosome"/>
</dbReference>
<proteinExistence type="predicted"/>
<protein>
    <submittedName>
        <fullName evidence="3">3'-5' exoribonuclease</fullName>
    </submittedName>
</protein>
<dbReference type="CDD" id="cd04492">
    <property type="entry name" value="YhaM_OBF_like"/>
    <property type="match status" value="1"/>
</dbReference>
<reference evidence="3 4" key="1">
    <citation type="submission" date="2018-07" db="EMBL/GenBank/DDBJ databases">
        <title>Complete genome sequence of Spiroplasma alleghenense PLHS-1 (ATCC 51752).</title>
        <authorList>
            <person name="Chou L."/>
            <person name="Lee T.-Y."/>
            <person name="Tsai Y.-M."/>
            <person name="Kuo C.-H."/>
        </authorList>
    </citation>
    <scope>NUCLEOTIDE SEQUENCE [LARGE SCALE GENOMIC DNA]</scope>
    <source>
        <strain evidence="3 4">PLHS-1</strain>
    </source>
</reference>
<organism evidence="3 4">
    <name type="scientific">Spiroplasma alleghenense</name>
    <dbReference type="NCBI Taxonomy" id="216931"/>
    <lineage>
        <taxon>Bacteria</taxon>
        <taxon>Bacillati</taxon>
        <taxon>Mycoplasmatota</taxon>
        <taxon>Mollicutes</taxon>
        <taxon>Entomoplasmatales</taxon>
        <taxon>Spiroplasmataceae</taxon>
        <taxon>Spiroplasma</taxon>
    </lineage>
</organism>
<dbReference type="EMBL" id="CP031376">
    <property type="protein sequence ID" value="AXK51326.1"/>
    <property type="molecule type" value="Genomic_DNA"/>
</dbReference>